<dbReference type="PANTHER" id="PTHR35271">
    <property type="entry name" value="ABC TRANSPORTER, SUBSTRATE-BINDING LIPOPROTEIN-RELATED"/>
    <property type="match status" value="1"/>
</dbReference>
<evidence type="ECO:0000313" key="1">
    <source>
        <dbReference type="EMBL" id="GGC04213.1"/>
    </source>
</evidence>
<dbReference type="RefSeq" id="WP_188750339.1">
    <property type="nucleotide sequence ID" value="NZ_BMIJ01000007.1"/>
</dbReference>
<evidence type="ECO:0008006" key="3">
    <source>
        <dbReference type="Google" id="ProtNLM"/>
    </source>
</evidence>
<protein>
    <recommendedName>
        <fullName evidence="3">ABC transporter substrate binding protein</fullName>
    </recommendedName>
</protein>
<dbReference type="Gene3D" id="3.40.50.2300">
    <property type="match status" value="1"/>
</dbReference>
<dbReference type="EMBL" id="BMIJ01000007">
    <property type="protein sequence ID" value="GGC04213.1"/>
    <property type="molecule type" value="Genomic_DNA"/>
</dbReference>
<accession>A0ABQ1KQ59</accession>
<name>A0ABQ1KQ59_9GAMM</name>
<sequence>MKPLLSWILIGLALLTPLTSRAAPPLVLLSDSTGSYTLMLDALKQHFQGELDSAPLPFEHTITDRLILGLGSKACAQAMTSAETGSRVLCIFLPAQTFHELSASERGKNLLKQSRLSALFLDQPLERQMRLAKLIVPTIKTIGTVVGPDSEQQADEFSMTARALNLEPVIGQLNNDDNPVQVLTPVIERSDLFLPLPDRSVFNRAAAKWILYITLRNRVPLIGFSAKYADAGAVVALHSSVDQIAKESAQLIRTYQSNSALPSPAYPRHFSINVNNTAAKSLGLQLPTSERLIEQLERMEGR</sequence>
<proteinExistence type="predicted"/>
<keyword evidence="2" id="KW-1185">Reference proteome</keyword>
<organism evidence="1 2">
    <name type="scientific">Marinobacterium zhoushanense</name>
    <dbReference type="NCBI Taxonomy" id="1679163"/>
    <lineage>
        <taxon>Bacteria</taxon>
        <taxon>Pseudomonadati</taxon>
        <taxon>Pseudomonadota</taxon>
        <taxon>Gammaproteobacteria</taxon>
        <taxon>Oceanospirillales</taxon>
        <taxon>Oceanospirillaceae</taxon>
        <taxon>Marinobacterium</taxon>
    </lineage>
</organism>
<gene>
    <name evidence="1" type="ORF">GCM10011352_33040</name>
</gene>
<comment type="caution">
    <text evidence="1">The sequence shown here is derived from an EMBL/GenBank/DDBJ whole genome shotgun (WGS) entry which is preliminary data.</text>
</comment>
<evidence type="ECO:0000313" key="2">
    <source>
        <dbReference type="Proteomes" id="UP000629025"/>
    </source>
</evidence>
<dbReference type="PANTHER" id="PTHR35271:SF1">
    <property type="entry name" value="ABC TRANSPORTER, SUBSTRATE-BINDING LIPOPROTEIN"/>
    <property type="match status" value="1"/>
</dbReference>
<dbReference type="InterPro" id="IPR007487">
    <property type="entry name" value="ABC_transpt-TYRBP-like"/>
</dbReference>
<reference evidence="2" key="1">
    <citation type="journal article" date="2019" name="Int. J. Syst. Evol. Microbiol.">
        <title>The Global Catalogue of Microorganisms (GCM) 10K type strain sequencing project: providing services to taxonomists for standard genome sequencing and annotation.</title>
        <authorList>
            <consortium name="The Broad Institute Genomics Platform"/>
            <consortium name="The Broad Institute Genome Sequencing Center for Infectious Disease"/>
            <person name="Wu L."/>
            <person name="Ma J."/>
        </authorList>
    </citation>
    <scope>NUCLEOTIDE SEQUENCE [LARGE SCALE GENOMIC DNA]</scope>
    <source>
        <strain evidence="2">CGMCC 1.15341</strain>
    </source>
</reference>
<dbReference type="Pfam" id="PF04392">
    <property type="entry name" value="ABC_sub_bind"/>
    <property type="match status" value="1"/>
</dbReference>
<dbReference type="Proteomes" id="UP000629025">
    <property type="component" value="Unassembled WGS sequence"/>
</dbReference>